<dbReference type="SMART" id="SM01132">
    <property type="entry name" value="DIL"/>
    <property type="match status" value="1"/>
</dbReference>
<accession>A0A1X2IKX1</accession>
<feature type="compositionally biased region" description="Low complexity" evidence="3">
    <location>
        <begin position="627"/>
        <end position="640"/>
    </location>
</feature>
<dbReference type="Proteomes" id="UP000193560">
    <property type="component" value="Unassembled WGS sequence"/>
</dbReference>
<feature type="repeat" description="ANK" evidence="1">
    <location>
        <begin position="34"/>
        <end position="66"/>
    </location>
</feature>
<dbReference type="Gene3D" id="1.25.40.20">
    <property type="entry name" value="Ankyrin repeat-containing domain"/>
    <property type="match status" value="1"/>
</dbReference>
<keyword evidence="2" id="KW-0175">Coiled coil</keyword>
<dbReference type="InterPro" id="IPR037986">
    <property type="entry name" value="Myo5p-like_CBD_DIL"/>
</dbReference>
<keyword evidence="1" id="KW-0040">ANK repeat</keyword>
<feature type="domain" description="Dilute" evidence="5">
    <location>
        <begin position="246"/>
        <end position="574"/>
    </location>
</feature>
<feature type="region of interest" description="Disordered" evidence="3">
    <location>
        <begin position="376"/>
        <end position="409"/>
    </location>
</feature>
<evidence type="ECO:0000256" key="4">
    <source>
        <dbReference type="SAM" id="SignalP"/>
    </source>
</evidence>
<dbReference type="InterPro" id="IPR036770">
    <property type="entry name" value="Ankyrin_rpt-contain_sf"/>
</dbReference>
<feature type="chain" id="PRO_5010857854" description="Dilute domain-containing protein" evidence="4">
    <location>
        <begin position="28"/>
        <end position="891"/>
    </location>
</feature>
<feature type="compositionally biased region" description="Acidic residues" evidence="3">
    <location>
        <begin position="792"/>
        <end position="801"/>
    </location>
</feature>
<dbReference type="SMART" id="SM00248">
    <property type="entry name" value="ANK"/>
    <property type="match status" value="2"/>
</dbReference>
<dbReference type="Pfam" id="PF12796">
    <property type="entry name" value="Ank_2"/>
    <property type="match status" value="1"/>
</dbReference>
<dbReference type="EMBL" id="MCGE01000008">
    <property type="protein sequence ID" value="ORZ18446.1"/>
    <property type="molecule type" value="Genomic_DNA"/>
</dbReference>
<dbReference type="STRING" id="90262.A0A1X2IKX1"/>
<feature type="compositionally biased region" description="Acidic residues" evidence="3">
    <location>
        <begin position="692"/>
        <end position="704"/>
    </location>
</feature>
<feature type="compositionally biased region" description="Low complexity" evidence="3">
    <location>
        <begin position="400"/>
        <end position="409"/>
    </location>
</feature>
<dbReference type="InterPro" id="IPR002710">
    <property type="entry name" value="Dilute_dom"/>
</dbReference>
<evidence type="ECO:0000313" key="7">
    <source>
        <dbReference type="Proteomes" id="UP000193560"/>
    </source>
</evidence>
<dbReference type="Pfam" id="PF01843">
    <property type="entry name" value="DIL"/>
    <property type="match status" value="1"/>
</dbReference>
<reference evidence="6 7" key="1">
    <citation type="submission" date="2016-07" db="EMBL/GenBank/DDBJ databases">
        <title>Pervasive Adenine N6-methylation of Active Genes in Fungi.</title>
        <authorList>
            <consortium name="DOE Joint Genome Institute"/>
            <person name="Mondo S.J."/>
            <person name="Dannebaum R.O."/>
            <person name="Kuo R.C."/>
            <person name="Labutti K."/>
            <person name="Haridas S."/>
            <person name="Kuo A."/>
            <person name="Salamov A."/>
            <person name="Ahrendt S.R."/>
            <person name="Lipzen A."/>
            <person name="Sullivan W."/>
            <person name="Andreopoulos W.B."/>
            <person name="Clum A."/>
            <person name="Lindquist E."/>
            <person name="Daum C."/>
            <person name="Ramamoorthy G.K."/>
            <person name="Gryganskyi A."/>
            <person name="Culley D."/>
            <person name="Magnuson J.K."/>
            <person name="James T.Y."/>
            <person name="O'Malley M.A."/>
            <person name="Stajich J.E."/>
            <person name="Spatafora J.W."/>
            <person name="Visel A."/>
            <person name="Grigoriev I.V."/>
        </authorList>
    </citation>
    <scope>NUCLEOTIDE SEQUENCE [LARGE SCALE GENOMIC DNA]</scope>
    <source>
        <strain evidence="6 7">NRRL 1336</strain>
    </source>
</reference>
<comment type="caution">
    <text evidence="6">The sequence shown here is derived from an EMBL/GenBank/DDBJ whole genome shotgun (WGS) entry which is preliminary data.</text>
</comment>
<feature type="region of interest" description="Disordered" evidence="3">
    <location>
        <begin position="766"/>
        <end position="804"/>
    </location>
</feature>
<dbReference type="GO" id="GO:0051020">
    <property type="term" value="F:GTPase binding"/>
    <property type="evidence" value="ECO:0007669"/>
    <property type="project" value="TreeGrafter"/>
</dbReference>
<feature type="repeat" description="ANK" evidence="1">
    <location>
        <begin position="1"/>
        <end position="33"/>
    </location>
</feature>
<dbReference type="InterPro" id="IPR002110">
    <property type="entry name" value="Ankyrin_rpt"/>
</dbReference>
<feature type="region of interest" description="Disordered" evidence="3">
    <location>
        <begin position="664"/>
        <end position="733"/>
    </location>
</feature>
<organism evidence="6 7">
    <name type="scientific">Absidia repens</name>
    <dbReference type="NCBI Taxonomy" id="90262"/>
    <lineage>
        <taxon>Eukaryota</taxon>
        <taxon>Fungi</taxon>
        <taxon>Fungi incertae sedis</taxon>
        <taxon>Mucoromycota</taxon>
        <taxon>Mucoromycotina</taxon>
        <taxon>Mucoromycetes</taxon>
        <taxon>Mucorales</taxon>
        <taxon>Cunninghamellaceae</taxon>
        <taxon>Absidia</taxon>
    </lineage>
</organism>
<dbReference type="AlphaFoldDB" id="A0A1X2IKX1"/>
<feature type="compositionally biased region" description="Polar residues" evidence="3">
    <location>
        <begin position="381"/>
        <end position="399"/>
    </location>
</feature>
<evidence type="ECO:0000259" key="5">
    <source>
        <dbReference type="PROSITE" id="PS51126"/>
    </source>
</evidence>
<feature type="compositionally biased region" description="Polar residues" evidence="3">
    <location>
        <begin position="766"/>
        <end position="778"/>
    </location>
</feature>
<dbReference type="PROSITE" id="PS50297">
    <property type="entry name" value="ANK_REP_REGION"/>
    <property type="match status" value="2"/>
</dbReference>
<dbReference type="SUPFAM" id="SSF48403">
    <property type="entry name" value="Ankyrin repeat"/>
    <property type="match status" value="1"/>
</dbReference>
<keyword evidence="7" id="KW-1185">Reference proteome</keyword>
<feature type="region of interest" description="Disordered" evidence="3">
    <location>
        <begin position="606"/>
        <end position="649"/>
    </location>
</feature>
<evidence type="ECO:0000256" key="1">
    <source>
        <dbReference type="PROSITE-ProRule" id="PRU00023"/>
    </source>
</evidence>
<protein>
    <recommendedName>
        <fullName evidence="5">Dilute domain-containing protein</fullName>
    </recommendedName>
</protein>
<dbReference type="PROSITE" id="PS51126">
    <property type="entry name" value="DILUTE"/>
    <property type="match status" value="1"/>
</dbReference>
<dbReference type="PANTHER" id="PTHR16027">
    <property type="entry name" value="DILUTE DOMAIN-CONTAINING PROTEIN YPR089W"/>
    <property type="match status" value="1"/>
</dbReference>
<feature type="compositionally biased region" description="Polar residues" evidence="3">
    <location>
        <begin position="670"/>
        <end position="687"/>
    </location>
</feature>
<evidence type="ECO:0000256" key="2">
    <source>
        <dbReference type="SAM" id="Coils"/>
    </source>
</evidence>
<dbReference type="OrthoDB" id="426293at2759"/>
<gene>
    <name evidence="6" type="ORF">BCR42DRAFT_410851</name>
</gene>
<dbReference type="PROSITE" id="PS50088">
    <property type="entry name" value="ANK_REPEAT"/>
    <property type="match status" value="2"/>
</dbReference>
<name>A0A1X2IKX1_9FUNG</name>
<evidence type="ECO:0000256" key="3">
    <source>
        <dbReference type="SAM" id="MobiDB-lite"/>
    </source>
</evidence>
<feature type="coiled-coil region" evidence="2">
    <location>
        <begin position="816"/>
        <end position="843"/>
    </location>
</feature>
<dbReference type="PANTHER" id="PTHR16027:SF6">
    <property type="entry name" value="DILUTE DOMAIN-CONTAINING PROTEIN"/>
    <property type="match status" value="1"/>
</dbReference>
<feature type="signal peptide" evidence="4">
    <location>
        <begin position="1"/>
        <end position="27"/>
    </location>
</feature>
<keyword evidence="4" id="KW-0732">Signal</keyword>
<feature type="compositionally biased region" description="Basic and acidic residues" evidence="3">
    <location>
        <begin position="719"/>
        <end position="733"/>
    </location>
</feature>
<evidence type="ECO:0000313" key="6">
    <source>
        <dbReference type="EMBL" id="ORZ18446.1"/>
    </source>
</evidence>
<dbReference type="InterPro" id="IPR052072">
    <property type="entry name" value="Vascular_dev_regulator"/>
</dbReference>
<proteinExistence type="predicted"/>
<sequence>MGITPLIYAACFGCVSIVELLLDAGAAVDGQDKMGWSPLMWATANNHKVIVELLLSHGASWANQTSSGRTFLDYADYNNEGLVHCLIPPDLVDDTDGKQHLFYDRLNQSKRRQQSNNVPKLGLNEHTAIHFQSTQQPQMETTNSISLLEPLHAETDEEWDELVSCEASMDSLHHFVWERCLPDQMFVFAEDDIAHILNVTISSLELPMKTRQEIWVPSNVLFLCARFAYYYSGRDLLTGILDGGITKIASMLHNNNGDIHTTAFWIANLSQLLYYLKKDTGLVVATAEQQLEISELISETYVLLVTDSEKRIAKILDASMLDHDLIGADPVDFADSWQRFFRRRGSSRRPSSMTSSVLSVSSSALDHMALMTSRPQEIYQEDSSTIQQQRRSVDLETNQPSAMPSSYMSSSCAPSASSASLSPHSITSLLSSILYVLQSYEVHPSIITQAMAQCFHFMSCEIFNQILTTKKYVCRSKAVQIRMNLSVIEDWVREQQPFLPVHLTSHFAPLIQLLQLLQCVSQLNELTTFVGTTIGFDLLNPLQIKRCVLNYRYEVDEPRLSDEVEKYTIQMAYDAMHRGTLQQTRESDVGGGGYIMELSASKRNSMKPFSRNMDSVQQQKPKQESPVGSNSNSRRQSQVSTRPTSISSLGSLIMSRLTNGSSALVDDRQQQQQKKTSNGLDETNQGSRYRWDDDDDVDNDDADKGDDNHSTTESEDDVHDDHEDGRGRLEEMRDSKYMLPFSLPTSTAMIHYASYQQQQLHIQFSLSQSQRHPQQHGDNVSDDNRSYNFGDYDYDDDDDGDGDTRQLVRNKKLYDLEMSQSIYEQVRQTKRAAEREKRSKERMVIPTISQNWMDRLDRCHEQETCLQTSDNHGTEAGIYHPHGTRRTLDVY</sequence>
<dbReference type="CDD" id="cd15473">
    <property type="entry name" value="Myo5p-like_CBD_DIL_ANK"/>
    <property type="match status" value="1"/>
</dbReference>